<feature type="transmembrane region" description="Helical" evidence="2">
    <location>
        <begin position="32"/>
        <end position="52"/>
    </location>
</feature>
<feature type="non-terminal residue" evidence="3">
    <location>
        <position position="1"/>
    </location>
</feature>
<dbReference type="AlphaFoldDB" id="A0AAD7HEE2"/>
<feature type="compositionally biased region" description="Basic residues" evidence="1">
    <location>
        <begin position="56"/>
        <end position="70"/>
    </location>
</feature>
<organism evidence="3 4">
    <name type="scientific">Mycena metata</name>
    <dbReference type="NCBI Taxonomy" id="1033252"/>
    <lineage>
        <taxon>Eukaryota</taxon>
        <taxon>Fungi</taxon>
        <taxon>Dikarya</taxon>
        <taxon>Basidiomycota</taxon>
        <taxon>Agaricomycotina</taxon>
        <taxon>Agaricomycetes</taxon>
        <taxon>Agaricomycetidae</taxon>
        <taxon>Agaricales</taxon>
        <taxon>Marasmiineae</taxon>
        <taxon>Mycenaceae</taxon>
        <taxon>Mycena</taxon>
    </lineage>
</organism>
<sequence length="114" mass="12093">PPSGCLSPLRVPVPLAAAASSLQPGPNPHPRVLHVTFASLLTVLAPAAIAIPHGCSRSRSRRPPPRRPAPRRAPAPCARAFCLRTVPPQCDPAPRAAIQIATNPLRRTETVDWS</sequence>
<keyword evidence="2" id="KW-0812">Transmembrane</keyword>
<evidence type="ECO:0000256" key="1">
    <source>
        <dbReference type="SAM" id="MobiDB-lite"/>
    </source>
</evidence>
<keyword evidence="2" id="KW-0472">Membrane</keyword>
<dbReference type="Proteomes" id="UP001215598">
    <property type="component" value="Unassembled WGS sequence"/>
</dbReference>
<reference evidence="3" key="1">
    <citation type="submission" date="2023-03" db="EMBL/GenBank/DDBJ databases">
        <title>Massive genome expansion in bonnet fungi (Mycena s.s.) driven by repeated elements and novel gene families across ecological guilds.</title>
        <authorList>
            <consortium name="Lawrence Berkeley National Laboratory"/>
            <person name="Harder C.B."/>
            <person name="Miyauchi S."/>
            <person name="Viragh M."/>
            <person name="Kuo A."/>
            <person name="Thoen E."/>
            <person name="Andreopoulos B."/>
            <person name="Lu D."/>
            <person name="Skrede I."/>
            <person name="Drula E."/>
            <person name="Henrissat B."/>
            <person name="Morin E."/>
            <person name="Kohler A."/>
            <person name="Barry K."/>
            <person name="LaButti K."/>
            <person name="Morin E."/>
            <person name="Salamov A."/>
            <person name="Lipzen A."/>
            <person name="Mereny Z."/>
            <person name="Hegedus B."/>
            <person name="Baldrian P."/>
            <person name="Stursova M."/>
            <person name="Weitz H."/>
            <person name="Taylor A."/>
            <person name="Grigoriev I.V."/>
            <person name="Nagy L.G."/>
            <person name="Martin F."/>
            <person name="Kauserud H."/>
        </authorList>
    </citation>
    <scope>NUCLEOTIDE SEQUENCE</scope>
    <source>
        <strain evidence="3">CBHHK182m</strain>
    </source>
</reference>
<protein>
    <submittedName>
        <fullName evidence="3">Uncharacterized protein</fullName>
    </submittedName>
</protein>
<evidence type="ECO:0000313" key="4">
    <source>
        <dbReference type="Proteomes" id="UP001215598"/>
    </source>
</evidence>
<dbReference type="EMBL" id="JARKIB010000260">
    <property type="protein sequence ID" value="KAJ7718818.1"/>
    <property type="molecule type" value="Genomic_DNA"/>
</dbReference>
<proteinExistence type="predicted"/>
<keyword evidence="4" id="KW-1185">Reference proteome</keyword>
<name>A0AAD7HEE2_9AGAR</name>
<evidence type="ECO:0000313" key="3">
    <source>
        <dbReference type="EMBL" id="KAJ7718818.1"/>
    </source>
</evidence>
<evidence type="ECO:0000256" key="2">
    <source>
        <dbReference type="SAM" id="Phobius"/>
    </source>
</evidence>
<comment type="caution">
    <text evidence="3">The sequence shown here is derived from an EMBL/GenBank/DDBJ whole genome shotgun (WGS) entry which is preliminary data.</text>
</comment>
<accession>A0AAD7HEE2</accession>
<feature type="region of interest" description="Disordered" evidence="1">
    <location>
        <begin position="54"/>
        <end position="74"/>
    </location>
</feature>
<keyword evidence="2" id="KW-1133">Transmembrane helix</keyword>
<gene>
    <name evidence="3" type="ORF">B0H16DRAFT_1897471</name>
</gene>